<protein>
    <submittedName>
        <fullName evidence="2">Uncharacterized protein</fullName>
    </submittedName>
</protein>
<keyword evidence="3" id="KW-1185">Reference proteome</keyword>
<organism evidence="2 3">
    <name type="scientific">Toxocara canis</name>
    <name type="common">Canine roundworm</name>
    <dbReference type="NCBI Taxonomy" id="6265"/>
    <lineage>
        <taxon>Eukaryota</taxon>
        <taxon>Metazoa</taxon>
        <taxon>Ecdysozoa</taxon>
        <taxon>Nematoda</taxon>
        <taxon>Chromadorea</taxon>
        <taxon>Rhabditida</taxon>
        <taxon>Spirurina</taxon>
        <taxon>Ascaridomorpha</taxon>
        <taxon>Ascaridoidea</taxon>
        <taxon>Toxocaridae</taxon>
        <taxon>Toxocara</taxon>
    </lineage>
</organism>
<evidence type="ECO:0000256" key="1">
    <source>
        <dbReference type="SAM" id="MobiDB-lite"/>
    </source>
</evidence>
<evidence type="ECO:0000313" key="3">
    <source>
        <dbReference type="Proteomes" id="UP000031036"/>
    </source>
</evidence>
<dbReference type="AlphaFoldDB" id="A0A0B2VY58"/>
<proteinExistence type="predicted"/>
<dbReference type="Proteomes" id="UP000031036">
    <property type="component" value="Unassembled WGS sequence"/>
</dbReference>
<accession>A0A0B2VY58</accession>
<feature type="region of interest" description="Disordered" evidence="1">
    <location>
        <begin position="25"/>
        <end position="56"/>
    </location>
</feature>
<evidence type="ECO:0000313" key="2">
    <source>
        <dbReference type="EMBL" id="KHN88486.1"/>
    </source>
</evidence>
<name>A0A0B2VY58_TOXCA</name>
<comment type="caution">
    <text evidence="2">The sequence shown here is derived from an EMBL/GenBank/DDBJ whole genome shotgun (WGS) entry which is preliminary data.</text>
</comment>
<gene>
    <name evidence="2" type="ORF">Tcan_00792</name>
</gene>
<sequence>MPQLAFGLIFSSSLCKKPSQKLWLPQQNTPPTKYPPSNIMAPSGNRKKQKLPDSTQNTGAALSIGATISCCYGRSTNEAHLNAPRKFQQSCYQQQHICNRCVAPYFCM</sequence>
<dbReference type="EMBL" id="JPKZ01000228">
    <property type="protein sequence ID" value="KHN88486.1"/>
    <property type="molecule type" value="Genomic_DNA"/>
</dbReference>
<reference evidence="2 3" key="1">
    <citation type="submission" date="2014-11" db="EMBL/GenBank/DDBJ databases">
        <title>Genetic blueprint of the zoonotic pathogen Toxocara canis.</title>
        <authorList>
            <person name="Zhu X.-Q."/>
            <person name="Korhonen P.K."/>
            <person name="Cai H."/>
            <person name="Young N.D."/>
            <person name="Nejsum P."/>
            <person name="von Samson-Himmelstjerna G."/>
            <person name="Boag P.R."/>
            <person name="Tan P."/>
            <person name="Li Q."/>
            <person name="Min J."/>
            <person name="Yang Y."/>
            <person name="Wang X."/>
            <person name="Fang X."/>
            <person name="Hall R.S."/>
            <person name="Hofmann A."/>
            <person name="Sternberg P.W."/>
            <person name="Jex A.R."/>
            <person name="Gasser R.B."/>
        </authorList>
    </citation>
    <scope>NUCLEOTIDE SEQUENCE [LARGE SCALE GENOMIC DNA]</scope>
    <source>
        <strain evidence="2">PN_DK_2014</strain>
    </source>
</reference>
<feature type="non-terminal residue" evidence="2">
    <location>
        <position position="108"/>
    </location>
</feature>